<name>A0A653IIS0_9BACL</name>
<keyword evidence="2" id="KW-1185">Reference proteome</keyword>
<organism evidence="1 2">
    <name type="scientific">Exiguobacterium oxidotolerans</name>
    <dbReference type="NCBI Taxonomy" id="223958"/>
    <lineage>
        <taxon>Bacteria</taxon>
        <taxon>Bacillati</taxon>
        <taxon>Bacillota</taxon>
        <taxon>Bacilli</taxon>
        <taxon>Bacillales</taxon>
        <taxon>Bacillales Family XII. Incertae Sedis</taxon>
        <taxon>Exiguobacterium</taxon>
    </lineage>
</organism>
<sequence length="97" mass="11116">MSYPVIETFKHIVNEATRFNRVDFGGYDIYMQTNDGRLITAHIRFDGGGEDQNEAYLLLESSTGQRRMTTLTLHQFEHLSSYTAHSERIRALESTSA</sequence>
<reference evidence="1 2" key="1">
    <citation type="submission" date="2019-10" db="EMBL/GenBank/DDBJ databases">
        <authorList>
            <person name="Karimi E."/>
        </authorList>
    </citation>
    <scope>NUCLEOTIDE SEQUENCE [LARGE SCALE GENOMIC DNA]</scope>
    <source>
        <strain evidence="1">Exiguobacterium sp. 9Y</strain>
    </source>
</reference>
<dbReference type="AlphaFoldDB" id="A0A653IIS0"/>
<dbReference type="RefSeq" id="WP_029330408.1">
    <property type="nucleotide sequence ID" value="NZ_LR732308.1"/>
</dbReference>
<accession>A0A653IIS0</accession>
<dbReference type="EMBL" id="CABWKQ010000034">
    <property type="protein sequence ID" value="VWX38510.1"/>
    <property type="molecule type" value="Genomic_DNA"/>
</dbReference>
<gene>
    <name evidence="1" type="ORF">EXIGUO9Y_40024</name>
</gene>
<proteinExistence type="predicted"/>
<evidence type="ECO:0000313" key="1">
    <source>
        <dbReference type="EMBL" id="VWX38510.1"/>
    </source>
</evidence>
<dbReference type="Proteomes" id="UP000439752">
    <property type="component" value="Unassembled WGS sequence"/>
</dbReference>
<protein>
    <submittedName>
        <fullName evidence="1">Uncharacterized protein</fullName>
    </submittedName>
</protein>
<evidence type="ECO:0000313" key="2">
    <source>
        <dbReference type="Proteomes" id="UP000439752"/>
    </source>
</evidence>